<evidence type="ECO:0000313" key="6">
    <source>
        <dbReference type="EMBL" id="KAK3596431.1"/>
    </source>
</evidence>
<gene>
    <name evidence="6" type="ORF">CHS0354_033394</name>
</gene>
<comment type="caution">
    <text evidence="6">The sequence shown here is derived from an EMBL/GenBank/DDBJ whole genome shotgun (WGS) entry which is preliminary data.</text>
</comment>
<dbReference type="Pfam" id="PF12796">
    <property type="entry name" value="Ank_2"/>
    <property type="match status" value="3"/>
</dbReference>
<dbReference type="PANTHER" id="PTHR24173:SF74">
    <property type="entry name" value="ANKYRIN REPEAT DOMAIN-CONTAINING PROTEIN 16"/>
    <property type="match status" value="1"/>
</dbReference>
<feature type="repeat" description="ANK" evidence="3">
    <location>
        <begin position="379"/>
        <end position="411"/>
    </location>
</feature>
<dbReference type="InterPro" id="IPR036770">
    <property type="entry name" value="Ankyrin_rpt-contain_sf"/>
</dbReference>
<reference evidence="6" key="2">
    <citation type="journal article" date="2021" name="Genome Biol. Evol.">
        <title>Developing a high-quality reference genome for a parasitic bivalve with doubly uniparental inheritance (Bivalvia: Unionida).</title>
        <authorList>
            <person name="Smith C.H."/>
        </authorList>
    </citation>
    <scope>NUCLEOTIDE SEQUENCE</scope>
    <source>
        <strain evidence="6">CHS0354</strain>
        <tissue evidence="6">Mantle</tissue>
    </source>
</reference>
<proteinExistence type="predicted"/>
<feature type="region of interest" description="Disordered" evidence="4">
    <location>
        <begin position="995"/>
        <end position="1032"/>
    </location>
</feature>
<feature type="repeat" description="ANK" evidence="3">
    <location>
        <begin position="489"/>
        <end position="521"/>
    </location>
</feature>
<dbReference type="Proteomes" id="UP001195483">
    <property type="component" value="Unassembled WGS sequence"/>
</dbReference>
<evidence type="ECO:0000313" key="7">
    <source>
        <dbReference type="Proteomes" id="UP001195483"/>
    </source>
</evidence>
<feature type="repeat" description="ANK" evidence="3">
    <location>
        <begin position="555"/>
        <end position="587"/>
    </location>
</feature>
<dbReference type="SMART" id="SM00248">
    <property type="entry name" value="ANK"/>
    <property type="match status" value="11"/>
</dbReference>
<keyword evidence="2 3" id="KW-0040">ANK repeat</keyword>
<sequence length="1198" mass="133893">MATSTTQGTTSALVLSQQDTDDFLAEYKDTYETIVTTIPRDGSLTKLEFIKQYEALSKAFQDRLTEVAIKTSKLQTLVSFVNTIAKDSPTSTMCSDEDGSETEEDTDFHQIRISKDTTCVTETVIYSKTSPADSNISNNMDGNNEVVVDDASTANEHISANFQIMKKDIQWLSVPFLAVEKNNIEVVDMCINTGMDLETFRNLKGQTLLGHSVELCNLNHDIINVLLKCIGVNIGANDGETPIMTCIKNREISVKERFVLLERLIDAGADVMTRSFHLGTTLHEFIFSLAMEMDVTKLKKWESVIDILLTRGVDINAVDFFGQTALICAITIVPPTGLEDTDEYDSKARRHCIDARRCKSEIVEYLLNKGADLDVTANYGNTALCIALANQNIDIVDILIKHGANVNHKTNVKMSPAYVICCEGDWSEEQDIEAILFPSLHILLNAGLDLNIKGIDDSTVLHFAAAKLNHTICEFLVKSGADIEARDYLQRSPLHLAVRNSNSMVTKTLIKLGADIEAKDIHEDTPLTHACLHGNTNAVQILIENGADYKASGDLGIQPIHIAAENGDSLMIEILQNVGCDLSTTDASESTPLHYAASDGNPDTVQYLLNQNVNKNCKNSQGLVPLDLALLRGEYRVSTLLADSSSVVKFGRLPPGLFPNRPLRKMHELDDYLEEIAEPLKTIGESGVDIGKAILDTPGLGRLHLNEGESKCIYESIHQLCMEIVERIGELDPLFQCKLINAGSSFEGVKVGYPDEFDFVCHIEKISSFIEKVENVDIPEYCQIIMKDSLPPDISRFCLRSKKSLNAGALLRHFCRLTRIASYDVLKNKHQNIYSGFILLNESSVVFGDSPIPLAKLQGFTVSWRGPTYKHIDVSIDINPVLFTTEWPSKAACSCILLPNIKKEGMYLIPKYCSKSCFAVTVEKFSPDSELWRYSTHHVEAIMMRSLPQEARDSYMLCKAFRMEPLTCSVQVQKIYGWMSETDLQKLFPLDEQGMVIPYDDDDNDGDYRDDDYDGDDDDLKGKERRNEANNECRTESGNIDIVNDEEEHSLDCGEQESIERIILDGSISTHKYGDTVKVLVGNDHSENTYELTAEKCIPSYHLKSLFLEEAEAILSKSGAFSDRHLQTIPYIIYDRLKSAVETQWLTTLFFPGENIYRQPQDDENLSAIIEMRMSYINTILRLLRELGFGAEGYEIIN</sequence>
<dbReference type="EMBL" id="JAEAOA010001955">
    <property type="protein sequence ID" value="KAK3596431.1"/>
    <property type="molecule type" value="Genomic_DNA"/>
</dbReference>
<keyword evidence="7" id="KW-1185">Reference proteome</keyword>
<evidence type="ECO:0000256" key="2">
    <source>
        <dbReference type="ARBA" id="ARBA00023043"/>
    </source>
</evidence>
<feature type="compositionally biased region" description="Basic and acidic residues" evidence="4">
    <location>
        <begin position="1020"/>
        <end position="1032"/>
    </location>
</feature>
<evidence type="ECO:0000256" key="4">
    <source>
        <dbReference type="SAM" id="MobiDB-lite"/>
    </source>
</evidence>
<name>A0AAE0VZZ9_9BIVA</name>
<evidence type="ECO:0000256" key="3">
    <source>
        <dbReference type="PROSITE-ProRule" id="PRU00023"/>
    </source>
</evidence>
<evidence type="ECO:0000256" key="1">
    <source>
        <dbReference type="ARBA" id="ARBA00022737"/>
    </source>
</evidence>
<dbReference type="Gene3D" id="1.25.40.20">
    <property type="entry name" value="Ankyrin repeat-containing domain"/>
    <property type="match status" value="4"/>
</dbReference>
<dbReference type="PROSITE" id="PS50088">
    <property type="entry name" value="ANK_REPEAT"/>
    <property type="match status" value="6"/>
</dbReference>
<dbReference type="PROSITE" id="PS50297">
    <property type="entry name" value="ANK_REP_REGION"/>
    <property type="match status" value="6"/>
</dbReference>
<dbReference type="AlphaFoldDB" id="A0AAE0VZZ9"/>
<reference evidence="6" key="1">
    <citation type="journal article" date="2021" name="Genome Biol. Evol.">
        <title>A High-Quality Reference Genome for a Parasitic Bivalve with Doubly Uniparental Inheritance (Bivalvia: Unionida).</title>
        <authorList>
            <person name="Smith C.H."/>
        </authorList>
    </citation>
    <scope>NUCLEOTIDE SEQUENCE</scope>
    <source>
        <strain evidence="6">CHS0354</strain>
    </source>
</reference>
<dbReference type="PANTHER" id="PTHR24173">
    <property type="entry name" value="ANKYRIN REPEAT CONTAINING"/>
    <property type="match status" value="1"/>
</dbReference>
<dbReference type="Gene3D" id="3.30.460.90">
    <property type="match status" value="1"/>
</dbReference>
<evidence type="ECO:0000259" key="5">
    <source>
        <dbReference type="Pfam" id="PF03281"/>
    </source>
</evidence>
<keyword evidence="1" id="KW-0677">Repeat</keyword>
<dbReference type="InterPro" id="IPR002110">
    <property type="entry name" value="Ankyrin_rpt"/>
</dbReference>
<feature type="compositionally biased region" description="Acidic residues" evidence="4">
    <location>
        <begin position="999"/>
        <end position="1019"/>
    </location>
</feature>
<feature type="repeat" description="ANK" evidence="3">
    <location>
        <begin position="588"/>
        <end position="620"/>
    </location>
</feature>
<protein>
    <recommendedName>
        <fullName evidence="5">Mab-21-like nucleotidyltransferase domain-containing protein</fullName>
    </recommendedName>
</protein>
<feature type="repeat" description="ANK" evidence="3">
    <location>
        <begin position="456"/>
        <end position="488"/>
    </location>
</feature>
<feature type="repeat" description="ANK" evidence="3">
    <location>
        <begin position="522"/>
        <end position="554"/>
    </location>
</feature>
<feature type="domain" description="Mab-21-like nucleotidyltransferase" evidence="5">
    <location>
        <begin position="746"/>
        <end position="945"/>
    </location>
</feature>
<reference evidence="6" key="3">
    <citation type="submission" date="2023-05" db="EMBL/GenBank/DDBJ databases">
        <authorList>
            <person name="Smith C.H."/>
        </authorList>
    </citation>
    <scope>NUCLEOTIDE SEQUENCE</scope>
    <source>
        <strain evidence="6">CHS0354</strain>
        <tissue evidence="6">Mantle</tissue>
    </source>
</reference>
<dbReference type="SUPFAM" id="SSF48403">
    <property type="entry name" value="Ankyrin repeat"/>
    <property type="match status" value="2"/>
</dbReference>
<accession>A0AAE0VZZ9</accession>
<dbReference type="Pfam" id="PF03281">
    <property type="entry name" value="Mab-21"/>
    <property type="match status" value="1"/>
</dbReference>
<dbReference type="InterPro" id="IPR046903">
    <property type="entry name" value="Mab-21-like_nuc_Trfase"/>
</dbReference>
<organism evidence="6 7">
    <name type="scientific">Potamilus streckersoni</name>
    <dbReference type="NCBI Taxonomy" id="2493646"/>
    <lineage>
        <taxon>Eukaryota</taxon>
        <taxon>Metazoa</taxon>
        <taxon>Spiralia</taxon>
        <taxon>Lophotrochozoa</taxon>
        <taxon>Mollusca</taxon>
        <taxon>Bivalvia</taxon>
        <taxon>Autobranchia</taxon>
        <taxon>Heteroconchia</taxon>
        <taxon>Palaeoheterodonta</taxon>
        <taxon>Unionida</taxon>
        <taxon>Unionoidea</taxon>
        <taxon>Unionidae</taxon>
        <taxon>Ambleminae</taxon>
        <taxon>Lampsilini</taxon>
        <taxon>Potamilus</taxon>
    </lineage>
</organism>